<comment type="function">
    <text evidence="10">Mediator of sterol homeostasis involved in sterol uptake, trafficking and distribution into membranes.</text>
</comment>
<keyword evidence="12" id="KW-1185">Reference proteome</keyword>
<keyword evidence="6 10" id="KW-1133">Transmembrane helix</keyword>
<feature type="transmembrane region" description="Helical" evidence="10">
    <location>
        <begin position="180"/>
        <end position="200"/>
    </location>
</feature>
<dbReference type="PANTHER" id="PTHR14467">
    <property type="entry name" value="ARV1"/>
    <property type="match status" value="1"/>
</dbReference>
<keyword evidence="5 10" id="KW-0256">Endoplasmic reticulum</keyword>
<evidence type="ECO:0000313" key="12">
    <source>
        <dbReference type="Proteomes" id="UP001159042"/>
    </source>
</evidence>
<sequence>MYLLEVDTATENYFCINCGSPVTYLYKKYSETVLKLTECKHCKNVADKYVEYDTLFVVIDLILLKVSAFRHVLLNVQFKNFWKLSIILLFLETYSSWSVSAKNNPKQSELNDTKPYLSEPDIYLEDFKFYILFIEILICKYFKLSISSIQTTVCFVGVIYMLTTAFTFVRRQMRIPLLKIYKMVTISSIGIFLFLPSLMWDMSVHNFHLHFVSVYITLSQLLAYKALCNCEKGWSLLVVILSTLVRIYIKNCLNTIKFVASFLPD</sequence>
<protein>
    <recommendedName>
        <fullName evidence="10">Protein ARV</fullName>
    </recommendedName>
</protein>
<dbReference type="GO" id="GO:0005789">
    <property type="term" value="C:endoplasmic reticulum membrane"/>
    <property type="evidence" value="ECO:0007669"/>
    <property type="project" value="UniProtKB-SubCell"/>
</dbReference>
<name>A0AAV8W318_9CUCU</name>
<keyword evidence="9 10" id="KW-0472">Membrane</keyword>
<evidence type="ECO:0000256" key="5">
    <source>
        <dbReference type="ARBA" id="ARBA00022824"/>
    </source>
</evidence>
<keyword evidence="8 10" id="KW-0443">Lipid metabolism</keyword>
<dbReference type="InterPro" id="IPR007290">
    <property type="entry name" value="Arv1"/>
</dbReference>
<accession>A0AAV8W318</accession>
<dbReference type="PANTHER" id="PTHR14467:SF0">
    <property type="entry name" value="PROTEIN ARV1"/>
    <property type="match status" value="1"/>
</dbReference>
<reference evidence="11 12" key="1">
    <citation type="journal article" date="2023" name="Insect Mol. Biol.">
        <title>Genome sequencing provides insights into the evolution of gene families encoding plant cell wall-degrading enzymes in longhorned beetles.</title>
        <authorList>
            <person name="Shin N.R."/>
            <person name="Okamura Y."/>
            <person name="Kirsch R."/>
            <person name="Pauchet Y."/>
        </authorList>
    </citation>
    <scope>NUCLEOTIDE SEQUENCE [LARGE SCALE GENOMIC DNA]</scope>
    <source>
        <strain evidence="11">EAD_L_NR</strain>
    </source>
</reference>
<evidence type="ECO:0000256" key="9">
    <source>
        <dbReference type="ARBA" id="ARBA00023136"/>
    </source>
</evidence>
<keyword evidence="4 10" id="KW-0812">Transmembrane</keyword>
<dbReference type="GO" id="GO:0097036">
    <property type="term" value="P:regulation of plasma membrane sterol distribution"/>
    <property type="evidence" value="ECO:0007669"/>
    <property type="project" value="UniProtKB-UniRule"/>
</dbReference>
<dbReference type="GO" id="GO:0005794">
    <property type="term" value="C:Golgi apparatus"/>
    <property type="evidence" value="ECO:0007669"/>
    <property type="project" value="TreeGrafter"/>
</dbReference>
<keyword evidence="3 10" id="KW-0813">Transport</keyword>
<feature type="transmembrane region" description="Helical" evidence="10">
    <location>
        <begin position="207"/>
        <end position="227"/>
    </location>
</feature>
<organism evidence="11 12">
    <name type="scientific">Exocentrus adspersus</name>
    <dbReference type="NCBI Taxonomy" id="1586481"/>
    <lineage>
        <taxon>Eukaryota</taxon>
        <taxon>Metazoa</taxon>
        <taxon>Ecdysozoa</taxon>
        <taxon>Arthropoda</taxon>
        <taxon>Hexapoda</taxon>
        <taxon>Insecta</taxon>
        <taxon>Pterygota</taxon>
        <taxon>Neoptera</taxon>
        <taxon>Endopterygota</taxon>
        <taxon>Coleoptera</taxon>
        <taxon>Polyphaga</taxon>
        <taxon>Cucujiformia</taxon>
        <taxon>Chrysomeloidea</taxon>
        <taxon>Cerambycidae</taxon>
        <taxon>Lamiinae</taxon>
        <taxon>Acanthocinini</taxon>
        <taxon>Exocentrus</taxon>
    </lineage>
</organism>
<evidence type="ECO:0000256" key="2">
    <source>
        <dbReference type="ARBA" id="ARBA00009187"/>
    </source>
</evidence>
<comment type="caution">
    <text evidence="11">The sequence shown here is derived from an EMBL/GenBank/DDBJ whole genome shotgun (WGS) entry which is preliminary data.</text>
</comment>
<keyword evidence="7 10" id="KW-0445">Lipid transport</keyword>
<dbReference type="Proteomes" id="UP001159042">
    <property type="component" value="Unassembled WGS sequence"/>
</dbReference>
<proteinExistence type="inferred from homology"/>
<dbReference type="AlphaFoldDB" id="A0AAV8W318"/>
<feature type="transmembrane region" description="Helical" evidence="10">
    <location>
        <begin position="149"/>
        <end position="168"/>
    </location>
</feature>
<evidence type="ECO:0000256" key="1">
    <source>
        <dbReference type="ARBA" id="ARBA00004477"/>
    </source>
</evidence>
<evidence type="ECO:0000256" key="4">
    <source>
        <dbReference type="ARBA" id="ARBA00022692"/>
    </source>
</evidence>
<evidence type="ECO:0000256" key="8">
    <source>
        <dbReference type="ARBA" id="ARBA00023098"/>
    </source>
</evidence>
<dbReference type="GO" id="GO:0032541">
    <property type="term" value="C:cortical endoplasmic reticulum"/>
    <property type="evidence" value="ECO:0007669"/>
    <property type="project" value="TreeGrafter"/>
</dbReference>
<evidence type="ECO:0000313" key="11">
    <source>
        <dbReference type="EMBL" id="KAJ8920496.1"/>
    </source>
</evidence>
<dbReference type="Pfam" id="PF04161">
    <property type="entry name" value="Arv1"/>
    <property type="match status" value="1"/>
</dbReference>
<gene>
    <name evidence="11" type="ORF">NQ315_005365</name>
</gene>
<dbReference type="EMBL" id="JANEYG010000014">
    <property type="protein sequence ID" value="KAJ8920496.1"/>
    <property type="molecule type" value="Genomic_DNA"/>
</dbReference>
<dbReference type="GO" id="GO:0006665">
    <property type="term" value="P:sphingolipid metabolic process"/>
    <property type="evidence" value="ECO:0007669"/>
    <property type="project" value="TreeGrafter"/>
</dbReference>
<comment type="subcellular location">
    <subcellularLocation>
        <location evidence="1 10">Endoplasmic reticulum membrane</location>
        <topology evidence="1 10">Multi-pass membrane protein</topology>
    </subcellularLocation>
</comment>
<dbReference type="GO" id="GO:0016125">
    <property type="term" value="P:sterol metabolic process"/>
    <property type="evidence" value="ECO:0007669"/>
    <property type="project" value="UniProtKB-UniRule"/>
</dbReference>
<comment type="similarity">
    <text evidence="2 10">Belongs to the ARV1 family.</text>
</comment>
<evidence type="ECO:0000256" key="10">
    <source>
        <dbReference type="RuleBase" id="RU368065"/>
    </source>
</evidence>
<evidence type="ECO:0000256" key="3">
    <source>
        <dbReference type="ARBA" id="ARBA00022448"/>
    </source>
</evidence>
<evidence type="ECO:0000256" key="6">
    <source>
        <dbReference type="ARBA" id="ARBA00022989"/>
    </source>
</evidence>
<dbReference type="GO" id="GO:0032366">
    <property type="term" value="P:intracellular sterol transport"/>
    <property type="evidence" value="ECO:0007669"/>
    <property type="project" value="UniProtKB-UniRule"/>
</dbReference>
<evidence type="ECO:0000256" key="7">
    <source>
        <dbReference type="ARBA" id="ARBA00023055"/>
    </source>
</evidence>